<dbReference type="EMBL" id="KE560861">
    <property type="protein sequence ID" value="EPZ35164.1"/>
    <property type="molecule type" value="Genomic_DNA"/>
</dbReference>
<evidence type="ECO:0000313" key="2">
    <source>
        <dbReference type="Proteomes" id="UP000030755"/>
    </source>
</evidence>
<name>A0A075AYH8_ROZAC</name>
<dbReference type="HOGENOM" id="CLU_1705267_0_0_1"/>
<sequence>MILLGDDVLQVWEIRLAEFANKRRIHYFMEREGTKDQISGNYRLTSEESNQVSSAPKSIDAGVVQPHKLGKSAFSELNDKSDDTLATDSKSEIITNHEAIKPMDKNTLIKKYPSFYYDESENYNKIMMSTLEKNRIRSLLIDRKRINMKSCEYE</sequence>
<gene>
    <name evidence="1" type="ORF">O9G_005367</name>
</gene>
<dbReference type="AlphaFoldDB" id="A0A075AYH8"/>
<dbReference type="Proteomes" id="UP000030755">
    <property type="component" value="Unassembled WGS sequence"/>
</dbReference>
<keyword evidence="2" id="KW-1185">Reference proteome</keyword>
<proteinExistence type="predicted"/>
<evidence type="ECO:0000313" key="1">
    <source>
        <dbReference type="EMBL" id="EPZ35164.1"/>
    </source>
</evidence>
<reference evidence="1 2" key="1">
    <citation type="journal article" date="2013" name="Curr. Biol.">
        <title>Shared signatures of parasitism and phylogenomics unite Cryptomycota and microsporidia.</title>
        <authorList>
            <person name="James T.Y."/>
            <person name="Pelin A."/>
            <person name="Bonen L."/>
            <person name="Ahrendt S."/>
            <person name="Sain D."/>
            <person name="Corradi N."/>
            <person name="Stajich J.E."/>
        </authorList>
    </citation>
    <scope>NUCLEOTIDE SEQUENCE [LARGE SCALE GENOMIC DNA]</scope>
    <source>
        <strain evidence="1 2">CSF55</strain>
    </source>
</reference>
<organism evidence="1 2">
    <name type="scientific">Rozella allomycis (strain CSF55)</name>
    <dbReference type="NCBI Taxonomy" id="988480"/>
    <lineage>
        <taxon>Eukaryota</taxon>
        <taxon>Fungi</taxon>
        <taxon>Fungi incertae sedis</taxon>
        <taxon>Cryptomycota</taxon>
        <taxon>Cryptomycota incertae sedis</taxon>
        <taxon>Rozella</taxon>
    </lineage>
</organism>
<protein>
    <submittedName>
        <fullName evidence="1">Uncharacterized protein</fullName>
    </submittedName>
</protein>
<accession>A0A075AYH8</accession>